<keyword evidence="3" id="KW-1185">Reference proteome</keyword>
<name>A0A8K0W2X0_9PLEO</name>
<evidence type="ECO:0000313" key="3">
    <source>
        <dbReference type="Proteomes" id="UP000813461"/>
    </source>
</evidence>
<proteinExistence type="predicted"/>
<accession>A0A8K0W2X0</accession>
<feature type="region of interest" description="Disordered" evidence="1">
    <location>
        <begin position="172"/>
        <end position="226"/>
    </location>
</feature>
<dbReference type="Proteomes" id="UP000813461">
    <property type="component" value="Unassembled WGS sequence"/>
</dbReference>
<sequence length="315" mass="35391">MNDTATLSTSSFEAVVPEATSHASLPAAYKSNRIPECYVPKATFLLSSPNIMLSMQHHLRASTTSNQELYEILQNIEKELATNRSIMLDIQSRLSLLEQRTGNSPALVKSVTGVQHSQNQRTLRSPERKTWWDVYQSFLDSCDTPHSIHEPVKRPKNFSGFQFDFECSDYKRKTSSAPPDVGDVPDLTPTSERPSSTRPAPPNTSKIDPRHGYTEPNSMPRDNRGQNDIVEHVVAVDRLMIPKPPLLQSPPRSRKSANSLLSLSNDITALPAMPSQPSSPQISQDRRSYMKQVKNRVERSSLKKLFRISRTTAHD</sequence>
<dbReference type="AlphaFoldDB" id="A0A8K0W2X0"/>
<protein>
    <submittedName>
        <fullName evidence="2">Uncharacterized protein</fullName>
    </submittedName>
</protein>
<dbReference type="OrthoDB" id="3778454at2759"/>
<feature type="compositionally biased region" description="Polar residues" evidence="1">
    <location>
        <begin position="188"/>
        <end position="206"/>
    </location>
</feature>
<dbReference type="EMBL" id="JAGMVJ010000003">
    <property type="protein sequence ID" value="KAH7092598.1"/>
    <property type="molecule type" value="Genomic_DNA"/>
</dbReference>
<comment type="caution">
    <text evidence="2">The sequence shown here is derived from an EMBL/GenBank/DDBJ whole genome shotgun (WGS) entry which is preliminary data.</text>
</comment>
<organism evidence="2 3">
    <name type="scientific">Paraphoma chrysanthemicola</name>
    <dbReference type="NCBI Taxonomy" id="798071"/>
    <lineage>
        <taxon>Eukaryota</taxon>
        <taxon>Fungi</taxon>
        <taxon>Dikarya</taxon>
        <taxon>Ascomycota</taxon>
        <taxon>Pezizomycotina</taxon>
        <taxon>Dothideomycetes</taxon>
        <taxon>Pleosporomycetidae</taxon>
        <taxon>Pleosporales</taxon>
        <taxon>Pleosporineae</taxon>
        <taxon>Phaeosphaeriaceae</taxon>
        <taxon>Paraphoma</taxon>
    </lineage>
</organism>
<evidence type="ECO:0000256" key="1">
    <source>
        <dbReference type="SAM" id="MobiDB-lite"/>
    </source>
</evidence>
<gene>
    <name evidence="2" type="ORF">FB567DRAFT_241171</name>
</gene>
<evidence type="ECO:0000313" key="2">
    <source>
        <dbReference type="EMBL" id="KAH7092598.1"/>
    </source>
</evidence>
<reference evidence="2" key="1">
    <citation type="journal article" date="2021" name="Nat. Commun.">
        <title>Genetic determinants of endophytism in the Arabidopsis root mycobiome.</title>
        <authorList>
            <person name="Mesny F."/>
            <person name="Miyauchi S."/>
            <person name="Thiergart T."/>
            <person name="Pickel B."/>
            <person name="Atanasova L."/>
            <person name="Karlsson M."/>
            <person name="Huettel B."/>
            <person name="Barry K.W."/>
            <person name="Haridas S."/>
            <person name="Chen C."/>
            <person name="Bauer D."/>
            <person name="Andreopoulos W."/>
            <person name="Pangilinan J."/>
            <person name="LaButti K."/>
            <person name="Riley R."/>
            <person name="Lipzen A."/>
            <person name="Clum A."/>
            <person name="Drula E."/>
            <person name="Henrissat B."/>
            <person name="Kohler A."/>
            <person name="Grigoriev I.V."/>
            <person name="Martin F.M."/>
            <person name="Hacquard S."/>
        </authorList>
    </citation>
    <scope>NUCLEOTIDE SEQUENCE</scope>
    <source>
        <strain evidence="2">MPI-SDFR-AT-0120</strain>
    </source>
</reference>